<evidence type="ECO:0000313" key="5">
    <source>
        <dbReference type="Proteomes" id="UP000177996"/>
    </source>
</evidence>
<dbReference type="InterPro" id="IPR000189">
    <property type="entry name" value="Transglyc_AS"/>
</dbReference>
<protein>
    <recommendedName>
        <fullName evidence="2">Transglycosylase SLT domain-containing protein</fullName>
    </recommendedName>
</protein>
<evidence type="ECO:0000256" key="1">
    <source>
        <dbReference type="ARBA" id="ARBA00007734"/>
    </source>
</evidence>
<dbReference type="PROSITE" id="PS00922">
    <property type="entry name" value="TRANSGLYCOSYLASE"/>
    <property type="match status" value="1"/>
</dbReference>
<feature type="domain" description="Transglycosylase SLT" evidence="2">
    <location>
        <begin position="62"/>
        <end position="165"/>
    </location>
</feature>
<dbReference type="InterPro" id="IPR008258">
    <property type="entry name" value="Transglycosylase_SLT_dom_1"/>
</dbReference>
<gene>
    <name evidence="3" type="ORF">A3D65_06620</name>
    <name evidence="4" type="ORF">A3D65_06635</name>
</gene>
<dbReference type="GO" id="GO:0016020">
    <property type="term" value="C:membrane"/>
    <property type="evidence" value="ECO:0007669"/>
    <property type="project" value="InterPro"/>
</dbReference>
<evidence type="ECO:0000313" key="4">
    <source>
        <dbReference type="EMBL" id="OGZ07016.1"/>
    </source>
</evidence>
<sequence length="241" mass="26470">MKLTRTSIKGETNDSVFRMATIFVVIVAALLPARVFAASAYIKSVAPGLIEKADVAYGGLVDVAALLYNVDPELILAVIIVESEGNPKALSRRGAEGLMQLMPNTAKAMGATNPKEPLQNIFAGTKYLKELEESYGFIDSKEDALVAYNMGPARAKKWLARSDPKEYPYVVNVMYVYALLEERKRVNVQSIQGGLNKLAMEFTDVIVPTAQPMLSRPRSLSLRAFPMSIPSGRRLEAKQQD</sequence>
<dbReference type="GO" id="GO:0008933">
    <property type="term" value="F:peptidoglycan lytic transglycosylase activity"/>
    <property type="evidence" value="ECO:0007669"/>
    <property type="project" value="InterPro"/>
</dbReference>
<name>A0A1G2D066_9BACT</name>
<comment type="caution">
    <text evidence="3">The sequence shown here is derived from an EMBL/GenBank/DDBJ whole genome shotgun (WGS) entry which is preliminary data.</text>
</comment>
<dbReference type="PANTHER" id="PTHR37423">
    <property type="entry name" value="SOLUBLE LYTIC MUREIN TRANSGLYCOSYLASE-RELATED"/>
    <property type="match status" value="1"/>
</dbReference>
<reference evidence="3 5" key="1">
    <citation type="journal article" date="2016" name="Nat. Commun.">
        <title>Thousands of microbial genomes shed light on interconnected biogeochemical processes in an aquifer system.</title>
        <authorList>
            <person name="Anantharaman K."/>
            <person name="Brown C.T."/>
            <person name="Hug L.A."/>
            <person name="Sharon I."/>
            <person name="Castelle C.J."/>
            <person name="Probst A.J."/>
            <person name="Thomas B.C."/>
            <person name="Singh A."/>
            <person name="Wilkins M.J."/>
            <person name="Karaoz U."/>
            <person name="Brodie E.L."/>
            <person name="Williams K.H."/>
            <person name="Hubbard S.S."/>
            <person name="Banfield J.F."/>
        </authorList>
    </citation>
    <scope>NUCLEOTIDE SEQUENCE [LARGE SCALE GENOMIC DNA]</scope>
</reference>
<dbReference type="InterPro" id="IPR023346">
    <property type="entry name" value="Lysozyme-like_dom_sf"/>
</dbReference>
<dbReference type="Gene3D" id="1.10.530.10">
    <property type="match status" value="1"/>
</dbReference>
<evidence type="ECO:0000259" key="2">
    <source>
        <dbReference type="Pfam" id="PF01464"/>
    </source>
</evidence>
<dbReference type="PANTHER" id="PTHR37423:SF2">
    <property type="entry name" value="MEMBRANE-BOUND LYTIC MUREIN TRANSGLYCOSYLASE C"/>
    <property type="match status" value="1"/>
</dbReference>
<dbReference type="Pfam" id="PF01464">
    <property type="entry name" value="SLT"/>
    <property type="match status" value="1"/>
</dbReference>
<dbReference type="GO" id="GO:0000270">
    <property type="term" value="P:peptidoglycan metabolic process"/>
    <property type="evidence" value="ECO:0007669"/>
    <property type="project" value="InterPro"/>
</dbReference>
<dbReference type="Proteomes" id="UP000177996">
    <property type="component" value="Unassembled WGS sequence"/>
</dbReference>
<evidence type="ECO:0000313" key="3">
    <source>
        <dbReference type="EMBL" id="OGZ07014.1"/>
    </source>
</evidence>
<comment type="similarity">
    <text evidence="1">Belongs to the transglycosylase Slt family.</text>
</comment>
<dbReference type="EMBL" id="MHLL01000072">
    <property type="protein sequence ID" value="OGZ07016.1"/>
    <property type="molecule type" value="Genomic_DNA"/>
</dbReference>
<dbReference type="AlphaFoldDB" id="A0A1G2D066"/>
<dbReference type="EMBL" id="MHLL01000072">
    <property type="protein sequence ID" value="OGZ07014.1"/>
    <property type="molecule type" value="Genomic_DNA"/>
</dbReference>
<dbReference type="SUPFAM" id="SSF53955">
    <property type="entry name" value="Lysozyme-like"/>
    <property type="match status" value="1"/>
</dbReference>
<accession>A0A1G2D066</accession>
<proteinExistence type="inferred from homology"/>
<organism evidence="3 5">
    <name type="scientific">Candidatus Lloydbacteria bacterium RIFCSPHIGHO2_02_FULL_50_13</name>
    <dbReference type="NCBI Taxonomy" id="1798661"/>
    <lineage>
        <taxon>Bacteria</taxon>
        <taxon>Candidatus Lloydiibacteriota</taxon>
    </lineage>
</organism>